<gene>
    <name evidence="1" type="ORF">SAMN02745716_1376</name>
</gene>
<sequence>MALDEVSSIDEMNQDQLRGKILESLREQGFEIRGDALVPPDPTDKEGIRQLHAEAVRHRIAKAKPSLKRHEDRLLGFIAAGSEVVPNSICPRLVLVQSGSEAELLFRYVCLHWSIPVSAGYGRRLRFLVFDDSNGKLIGLFGLGDPVFSLGPRDQWIGWGSSQKKERLQSVMDLFVLGAVPPYSQLLCGKLIALLATSREVQQAFRQKYHGKRSLISGKALDGRLALLTTISALGRSSLYNRLTYRGELVFRSVGFTRGSGEFQFSNGLYEDLRRLAVEHCQATAKHVRWGNGFRNRRELLRKVLPLIGLSRELVYHGVQREIFVAPLASNAAAFLRGESHRLTSYDRTADDLFAWFKERWLLPRAARDDAYRGFDPETYRLWRLS</sequence>
<dbReference type="STRING" id="29539.SAMN02745716_1376"/>
<name>A0A1H6FSR3_THEAL</name>
<organism evidence="1 2">
    <name type="scientific">Thermoleophilum album</name>
    <dbReference type="NCBI Taxonomy" id="29539"/>
    <lineage>
        <taxon>Bacteria</taxon>
        <taxon>Bacillati</taxon>
        <taxon>Actinomycetota</taxon>
        <taxon>Thermoleophilia</taxon>
        <taxon>Thermoleophilales</taxon>
        <taxon>Thermoleophilaceae</taxon>
        <taxon>Thermoleophilum</taxon>
    </lineage>
</organism>
<reference evidence="2" key="1">
    <citation type="submission" date="2016-10" db="EMBL/GenBank/DDBJ databases">
        <authorList>
            <person name="Varghese N."/>
            <person name="Submissions S."/>
        </authorList>
    </citation>
    <scope>NUCLEOTIDE SEQUENCE [LARGE SCALE GENOMIC DNA]</scope>
    <source>
        <strain evidence="2">ATCC 35263</strain>
    </source>
</reference>
<accession>A0A1H6FSR3</accession>
<dbReference type="EMBL" id="FNWJ01000002">
    <property type="protein sequence ID" value="SEH13879.1"/>
    <property type="molecule type" value="Genomic_DNA"/>
</dbReference>
<dbReference type="RefSeq" id="WP_218138306.1">
    <property type="nucleotide sequence ID" value="NZ_FNWJ01000002.1"/>
</dbReference>
<dbReference type="AlphaFoldDB" id="A0A1H6FSR3"/>
<protein>
    <submittedName>
        <fullName evidence="1">Uncharacterized protein</fullName>
    </submittedName>
</protein>
<evidence type="ECO:0000313" key="1">
    <source>
        <dbReference type="EMBL" id="SEH13879.1"/>
    </source>
</evidence>
<evidence type="ECO:0000313" key="2">
    <source>
        <dbReference type="Proteomes" id="UP000222056"/>
    </source>
</evidence>
<dbReference type="InterPro" id="IPR025639">
    <property type="entry name" value="DruA"/>
</dbReference>
<proteinExistence type="predicted"/>
<dbReference type="Pfam" id="PF14236">
    <property type="entry name" value="DruA"/>
    <property type="match status" value="1"/>
</dbReference>
<dbReference type="Proteomes" id="UP000222056">
    <property type="component" value="Unassembled WGS sequence"/>
</dbReference>
<keyword evidence="2" id="KW-1185">Reference proteome</keyword>